<sequence>MTPVGAPGGFAGSTTVAATAPEATEVPPTPVAVTVTDQAPAVTFDMVQPMAAAVQVLVRAPLVAVAVYPVAPDDPAQVTTMVLTPPTAPMLPGGFGAAWMPPTPPGSPATRAEGFAVVTGDFDAEGLVRVTAGGPRGAGTPAEVVGGRLTTGGAIRAVVACGPGWAGGETWTACPVEATRVVPTFVATVAFGAGVVTVFPAVCAAVCAAVVAAVFVAGASLAAAVAAGGLCPPGGSDGGTSAAMARSANPRTAIPAPAATLTPNMTSRDTSRRPYAGNLHPPRLQLRDFLTTRSNTSGIRDV</sequence>
<proteinExistence type="predicted"/>
<feature type="region of interest" description="Disordered" evidence="1">
    <location>
        <begin position="255"/>
        <end position="281"/>
    </location>
</feature>
<comment type="caution">
    <text evidence="2">The sequence shown here is derived from an EMBL/GenBank/DDBJ whole genome shotgun (WGS) entry which is preliminary data.</text>
</comment>
<reference evidence="2" key="1">
    <citation type="submission" date="2021-01" db="EMBL/GenBank/DDBJ databases">
        <title>Whole genome shotgun sequence of Dactylosporangium siamense NBRC 106093.</title>
        <authorList>
            <person name="Komaki H."/>
            <person name="Tamura T."/>
        </authorList>
    </citation>
    <scope>NUCLEOTIDE SEQUENCE</scope>
    <source>
        <strain evidence="2">NBRC 106093</strain>
    </source>
</reference>
<evidence type="ECO:0000313" key="2">
    <source>
        <dbReference type="EMBL" id="GIG43415.1"/>
    </source>
</evidence>
<evidence type="ECO:0000256" key="1">
    <source>
        <dbReference type="SAM" id="MobiDB-lite"/>
    </source>
</evidence>
<protein>
    <submittedName>
        <fullName evidence="2">Uncharacterized protein</fullName>
    </submittedName>
</protein>
<evidence type="ECO:0000313" key="3">
    <source>
        <dbReference type="Proteomes" id="UP000660611"/>
    </source>
</evidence>
<dbReference type="AlphaFoldDB" id="A0A919PJ12"/>
<accession>A0A919PJ12</accession>
<organism evidence="2 3">
    <name type="scientific">Dactylosporangium siamense</name>
    <dbReference type="NCBI Taxonomy" id="685454"/>
    <lineage>
        <taxon>Bacteria</taxon>
        <taxon>Bacillati</taxon>
        <taxon>Actinomycetota</taxon>
        <taxon>Actinomycetes</taxon>
        <taxon>Micromonosporales</taxon>
        <taxon>Micromonosporaceae</taxon>
        <taxon>Dactylosporangium</taxon>
    </lineage>
</organism>
<keyword evidence="3" id="KW-1185">Reference proteome</keyword>
<dbReference type="EMBL" id="BONQ01000024">
    <property type="protein sequence ID" value="GIG43415.1"/>
    <property type="molecule type" value="Genomic_DNA"/>
</dbReference>
<dbReference type="Proteomes" id="UP000660611">
    <property type="component" value="Unassembled WGS sequence"/>
</dbReference>
<gene>
    <name evidence="2" type="ORF">Dsi01nite_014560</name>
</gene>
<name>A0A919PJ12_9ACTN</name>